<proteinExistence type="inferred from homology"/>
<dbReference type="GO" id="GO:0005886">
    <property type="term" value="C:plasma membrane"/>
    <property type="evidence" value="ECO:0007669"/>
    <property type="project" value="UniProtKB-SubCell"/>
</dbReference>
<dbReference type="GO" id="GO:0042918">
    <property type="term" value="P:alkanesulfonate transmembrane transport"/>
    <property type="evidence" value="ECO:0007669"/>
    <property type="project" value="UniProtKB-ARBA"/>
</dbReference>
<gene>
    <name evidence="8" type="ORF">A8E72_02360</name>
</gene>
<evidence type="ECO:0000256" key="1">
    <source>
        <dbReference type="ARBA" id="ARBA00004651"/>
    </source>
</evidence>
<feature type="transmembrane region" description="Helical" evidence="7">
    <location>
        <begin position="143"/>
        <end position="162"/>
    </location>
</feature>
<dbReference type="Gene3D" id="1.10.3720.10">
    <property type="entry name" value="MetI-like"/>
    <property type="match status" value="1"/>
</dbReference>
<keyword evidence="5 7" id="KW-1133">Transmembrane helix</keyword>
<dbReference type="Pfam" id="PF00528">
    <property type="entry name" value="BPD_transp_1"/>
    <property type="match status" value="1"/>
</dbReference>
<dbReference type="OrthoDB" id="5298727at2"/>
<evidence type="ECO:0000313" key="8">
    <source>
        <dbReference type="EMBL" id="ONU92755.1"/>
    </source>
</evidence>
<dbReference type="SUPFAM" id="SSF161098">
    <property type="entry name" value="MetI-like"/>
    <property type="match status" value="1"/>
</dbReference>
<keyword evidence="3" id="KW-1003">Cell membrane</keyword>
<organism evidence="8 9">
    <name type="scientific">Burkholderia cenocepacia</name>
    <dbReference type="NCBI Taxonomy" id="95486"/>
    <lineage>
        <taxon>Bacteria</taxon>
        <taxon>Pseudomonadati</taxon>
        <taxon>Pseudomonadota</taxon>
        <taxon>Betaproteobacteria</taxon>
        <taxon>Burkholderiales</taxon>
        <taxon>Burkholderiaceae</taxon>
        <taxon>Burkholderia</taxon>
        <taxon>Burkholderia cepacia complex</taxon>
    </lineage>
</organism>
<dbReference type="AlphaFoldDB" id="A0A1V2X2M2"/>
<dbReference type="PANTHER" id="PTHR30151:SF38">
    <property type="entry name" value="ALIPHATIC SULFONATES TRANSPORT PERMEASE PROTEIN SSUC-RELATED"/>
    <property type="match status" value="1"/>
</dbReference>
<dbReference type="PROSITE" id="PS50928">
    <property type="entry name" value="ABC_TM1"/>
    <property type="match status" value="1"/>
</dbReference>
<feature type="transmembrane region" description="Helical" evidence="7">
    <location>
        <begin position="118"/>
        <end position="136"/>
    </location>
</feature>
<evidence type="ECO:0000256" key="4">
    <source>
        <dbReference type="ARBA" id="ARBA00022692"/>
    </source>
</evidence>
<keyword evidence="6 7" id="KW-0472">Membrane</keyword>
<comment type="subcellular location">
    <subcellularLocation>
        <location evidence="1 7">Cell membrane</location>
        <topology evidence="1 7">Multi-pass membrane protein</topology>
    </subcellularLocation>
</comment>
<evidence type="ECO:0000256" key="2">
    <source>
        <dbReference type="ARBA" id="ARBA00022448"/>
    </source>
</evidence>
<comment type="caution">
    <text evidence="8">The sequence shown here is derived from an EMBL/GenBank/DDBJ whole genome shotgun (WGS) entry which is preliminary data.</text>
</comment>
<keyword evidence="4 7" id="KW-0812">Transmembrane</keyword>
<dbReference type="InterPro" id="IPR000515">
    <property type="entry name" value="MetI-like"/>
</dbReference>
<dbReference type="Proteomes" id="UP000188543">
    <property type="component" value="Unassembled WGS sequence"/>
</dbReference>
<comment type="similarity">
    <text evidence="7">Belongs to the binding-protein-dependent transport system permease family.</text>
</comment>
<evidence type="ECO:0000256" key="7">
    <source>
        <dbReference type="RuleBase" id="RU363032"/>
    </source>
</evidence>
<feature type="transmembrane region" description="Helical" evidence="7">
    <location>
        <begin position="234"/>
        <end position="253"/>
    </location>
</feature>
<evidence type="ECO:0000256" key="6">
    <source>
        <dbReference type="ARBA" id="ARBA00023136"/>
    </source>
</evidence>
<dbReference type="PANTHER" id="PTHR30151">
    <property type="entry name" value="ALKANE SULFONATE ABC TRANSPORTER-RELATED, MEMBRANE SUBUNIT"/>
    <property type="match status" value="1"/>
</dbReference>
<dbReference type="FunFam" id="1.10.3720.10:FF:000003">
    <property type="entry name" value="Aliphatic sulfonate ABC transporter permease"/>
    <property type="match status" value="1"/>
</dbReference>
<reference evidence="8 9" key="1">
    <citation type="submission" date="2016-08" db="EMBL/GenBank/DDBJ databases">
        <authorList>
            <person name="Seilhamer J.J."/>
        </authorList>
    </citation>
    <scope>NUCLEOTIDE SEQUENCE [LARGE SCALE GENOMIC DNA]</scope>
    <source>
        <strain evidence="8 9">VC14762</strain>
    </source>
</reference>
<evidence type="ECO:0000256" key="3">
    <source>
        <dbReference type="ARBA" id="ARBA00022475"/>
    </source>
</evidence>
<dbReference type="EMBL" id="MUTJ01000012">
    <property type="protein sequence ID" value="ONU92755.1"/>
    <property type="molecule type" value="Genomic_DNA"/>
</dbReference>
<feature type="transmembrane region" description="Helical" evidence="7">
    <location>
        <begin position="26"/>
        <end position="43"/>
    </location>
</feature>
<sequence length="272" mass="29742">MATRALAPNGLRAAVRLPSVARLRDYALWWITPVAFAALWWLASAQRWFPPQLVVPPGRLAATLRTLLDTGELRDNLSITLHRLALGFAIGATGGAAFGVLLARSRLFSDYLRPTFDLLRQLPTLTLIPLLILLIGVDEQLKLVVVGKAVFFPVALAAYTGVHDAPRDLVEMARHYGLGRFALLRDVLLPAALPPLLTGVRIALARAWLALVAVELLSADSGIGQMMELARQMLRLDVVLVDVAVIGLIGFALDRSIALVQRYALRWQTPAR</sequence>
<name>A0A1V2X2M2_9BURK</name>
<evidence type="ECO:0000313" key="9">
    <source>
        <dbReference type="Proteomes" id="UP000188543"/>
    </source>
</evidence>
<dbReference type="RefSeq" id="WP_012493124.1">
    <property type="nucleotide sequence ID" value="NZ_CADETK010000013.1"/>
</dbReference>
<dbReference type="InterPro" id="IPR035906">
    <property type="entry name" value="MetI-like_sf"/>
</dbReference>
<feature type="transmembrane region" description="Helical" evidence="7">
    <location>
        <begin position="84"/>
        <end position="103"/>
    </location>
</feature>
<keyword evidence="2 7" id="KW-0813">Transport</keyword>
<accession>A0A1V2X2M2</accession>
<protein>
    <submittedName>
        <fullName evidence="8">ABC transporter permease</fullName>
    </submittedName>
</protein>
<evidence type="ECO:0000256" key="5">
    <source>
        <dbReference type="ARBA" id="ARBA00022989"/>
    </source>
</evidence>